<keyword evidence="3" id="KW-1185">Reference proteome</keyword>
<accession>A0A4R2KU38</accession>
<dbReference type="GO" id="GO:0016787">
    <property type="term" value="F:hydrolase activity"/>
    <property type="evidence" value="ECO:0007669"/>
    <property type="project" value="UniProtKB-KW"/>
</dbReference>
<dbReference type="Proteomes" id="UP000294919">
    <property type="component" value="Unassembled WGS sequence"/>
</dbReference>
<dbReference type="PANTHER" id="PTHR34180:SF1">
    <property type="entry name" value="BETA-ALANYL-DOPAMINE_CARCININE HYDROLASE"/>
    <property type="match status" value="1"/>
</dbReference>
<dbReference type="RefSeq" id="WP_132243507.1">
    <property type="nucleotide sequence ID" value="NZ_SLWV01000005.1"/>
</dbReference>
<evidence type="ECO:0000259" key="1">
    <source>
        <dbReference type="Pfam" id="PF03417"/>
    </source>
</evidence>
<dbReference type="InterPro" id="IPR005079">
    <property type="entry name" value="Peptidase_C45_hydrolase"/>
</dbReference>
<organism evidence="2 3">
    <name type="scientific">Marinisporobacter balticus</name>
    <dbReference type="NCBI Taxonomy" id="2018667"/>
    <lineage>
        <taxon>Bacteria</taxon>
        <taxon>Bacillati</taxon>
        <taxon>Bacillota</taxon>
        <taxon>Clostridia</taxon>
        <taxon>Peptostreptococcales</taxon>
        <taxon>Thermotaleaceae</taxon>
        <taxon>Marinisporobacter</taxon>
    </lineage>
</organism>
<evidence type="ECO:0000313" key="3">
    <source>
        <dbReference type="Proteomes" id="UP000294919"/>
    </source>
</evidence>
<dbReference type="CDD" id="cd01935">
    <property type="entry name" value="Ntn_CGH_like"/>
    <property type="match status" value="1"/>
</dbReference>
<sequence>MKELRGHYIYIEGTNYEVGEILGNLCCDIPMLKERSKFSEGVFTREEEKQMFQMFDKFCPGINEEILGFAEATKIPQGQVIYYLMTYLKPGCSQMAVLPSKTENGHILMARNYEFSDEMEELIICSTRIKGRYAHIGSSIMQFGRGDGMNEHGLAVSQTSAGMPVGNFQFARKPAILGLQFWAVIRSILENCKNVNEAIELAKEIPIAYNINMLVADKHGNAALIESFNGEKAIRKIDANTDEKFICSTNHIHLPELKHYEPKSMKNSISRYELIHDTMNSKNKIGAKDLKKLLSSKYPEGLCCHFYDEFFGTLRGMIFDLNEGTIEVCFGSTALNEWHMFRMNEIANKTEYIAKIEKEKSPSSFWEYI</sequence>
<dbReference type="NCBIfam" id="NF040521">
    <property type="entry name" value="C45_proenzyme"/>
    <property type="match status" value="1"/>
</dbReference>
<evidence type="ECO:0000313" key="2">
    <source>
        <dbReference type="EMBL" id="TCO77921.1"/>
    </source>
</evidence>
<dbReference type="Pfam" id="PF03417">
    <property type="entry name" value="AAT"/>
    <property type="match status" value="1"/>
</dbReference>
<dbReference type="AlphaFoldDB" id="A0A4R2KU38"/>
<dbReference type="InterPro" id="IPR047801">
    <property type="entry name" value="Peptidase_C45"/>
</dbReference>
<gene>
    <name evidence="2" type="ORF">EV214_10517</name>
</gene>
<dbReference type="EMBL" id="SLWV01000005">
    <property type="protein sequence ID" value="TCO77921.1"/>
    <property type="molecule type" value="Genomic_DNA"/>
</dbReference>
<feature type="domain" description="Peptidase C45 hydrolase" evidence="1">
    <location>
        <begin position="101"/>
        <end position="333"/>
    </location>
</feature>
<name>A0A4R2KU38_9FIRM</name>
<comment type="caution">
    <text evidence="2">The sequence shown here is derived from an EMBL/GenBank/DDBJ whole genome shotgun (WGS) entry which is preliminary data.</text>
</comment>
<reference evidence="2 3" key="1">
    <citation type="submission" date="2019-03" db="EMBL/GenBank/DDBJ databases">
        <title>Genomic Encyclopedia of Type Strains, Phase IV (KMG-IV): sequencing the most valuable type-strain genomes for metagenomic binning, comparative biology and taxonomic classification.</title>
        <authorList>
            <person name="Goeker M."/>
        </authorList>
    </citation>
    <scope>NUCLEOTIDE SEQUENCE [LARGE SCALE GENOMIC DNA]</scope>
    <source>
        <strain evidence="2 3">DSM 102940</strain>
    </source>
</reference>
<dbReference type="PANTHER" id="PTHR34180">
    <property type="entry name" value="PEPTIDASE C45"/>
    <property type="match status" value="1"/>
</dbReference>
<dbReference type="InterPro" id="IPR047794">
    <property type="entry name" value="C45_proenzyme-like"/>
</dbReference>
<dbReference type="Gene3D" id="3.60.60.10">
    <property type="entry name" value="Penicillin V Acylase, Chain A"/>
    <property type="match status" value="1"/>
</dbReference>
<proteinExistence type="predicted"/>
<protein>
    <submittedName>
        <fullName evidence="2">Putative choloylglycine hydrolase</fullName>
    </submittedName>
</protein>
<keyword evidence="2" id="KW-0378">Hydrolase</keyword>
<dbReference type="OrthoDB" id="8617387at2"/>
<dbReference type="SUPFAM" id="SSF56235">
    <property type="entry name" value="N-terminal nucleophile aminohydrolases (Ntn hydrolases)"/>
    <property type="match status" value="1"/>
</dbReference>
<dbReference type="InterPro" id="IPR029055">
    <property type="entry name" value="Ntn_hydrolases_N"/>
</dbReference>